<dbReference type="InterPro" id="IPR036420">
    <property type="entry name" value="BRCT_dom_sf"/>
</dbReference>
<reference evidence="18 19" key="1">
    <citation type="submission" date="2020-04" db="EMBL/GenBank/DDBJ databases">
        <title>Plant Genome Project.</title>
        <authorList>
            <person name="Zhang R.-G."/>
        </authorList>
    </citation>
    <scope>NUCLEOTIDE SEQUENCE [LARGE SCALE GENOMIC DNA]</scope>
    <source>
        <strain evidence="18">YNK0</strain>
        <tissue evidence="18">Leaf</tissue>
    </source>
</reference>
<dbReference type="SUPFAM" id="SSF52113">
    <property type="entry name" value="BRCT domain"/>
    <property type="match status" value="1"/>
</dbReference>
<dbReference type="Pfam" id="PF00533">
    <property type="entry name" value="BRCT"/>
    <property type="match status" value="1"/>
</dbReference>
<dbReference type="EMBL" id="JABCRI010000019">
    <property type="protein sequence ID" value="KAF8389203.1"/>
    <property type="molecule type" value="Genomic_DNA"/>
</dbReference>
<dbReference type="SUPFAM" id="SSF56784">
    <property type="entry name" value="HAD-like"/>
    <property type="match status" value="1"/>
</dbReference>
<comment type="cofactor">
    <cofactor evidence="1">
        <name>Mn(2+)</name>
        <dbReference type="ChEBI" id="CHEBI:29035"/>
    </cofactor>
</comment>
<comment type="catalytic activity">
    <reaction evidence="12 14">
        <text>O-phospho-L-threonyl-[protein] + H2O = L-threonyl-[protein] + phosphate</text>
        <dbReference type="Rhea" id="RHEA:47004"/>
        <dbReference type="Rhea" id="RHEA-COMP:11060"/>
        <dbReference type="Rhea" id="RHEA-COMP:11605"/>
        <dbReference type="ChEBI" id="CHEBI:15377"/>
        <dbReference type="ChEBI" id="CHEBI:30013"/>
        <dbReference type="ChEBI" id="CHEBI:43474"/>
        <dbReference type="ChEBI" id="CHEBI:61977"/>
        <dbReference type="EC" id="3.1.3.16"/>
    </reaction>
</comment>
<comment type="caution">
    <text evidence="18">The sequence shown here is derived from an EMBL/GenBank/DDBJ whole genome shotgun (WGS) entry which is preliminary data.</text>
</comment>
<evidence type="ECO:0000256" key="12">
    <source>
        <dbReference type="ARBA" id="ARBA00048336"/>
    </source>
</evidence>
<dbReference type="InterPro" id="IPR023214">
    <property type="entry name" value="HAD_sf"/>
</dbReference>
<evidence type="ECO:0000256" key="8">
    <source>
        <dbReference type="ARBA" id="ARBA00023015"/>
    </source>
</evidence>
<dbReference type="SMART" id="SM00577">
    <property type="entry name" value="CPDc"/>
    <property type="match status" value="1"/>
</dbReference>
<accession>A0A835D3J4</accession>
<evidence type="ECO:0000256" key="5">
    <source>
        <dbReference type="ARBA" id="ARBA00022723"/>
    </source>
</evidence>
<name>A0A835D3J4_TETSI</name>
<evidence type="ECO:0000256" key="10">
    <source>
        <dbReference type="ARBA" id="ARBA00023242"/>
    </source>
</evidence>
<dbReference type="GO" id="GO:0005634">
    <property type="term" value="C:nucleus"/>
    <property type="evidence" value="ECO:0007669"/>
    <property type="project" value="UniProtKB-SubCell"/>
</dbReference>
<dbReference type="Pfam" id="PF03031">
    <property type="entry name" value="NIF"/>
    <property type="match status" value="1"/>
</dbReference>
<proteinExistence type="predicted"/>
<dbReference type="AlphaFoldDB" id="A0A835D3J4"/>
<feature type="domain" description="BRCT" evidence="16">
    <location>
        <begin position="667"/>
        <end position="759"/>
    </location>
</feature>
<dbReference type="CDD" id="cd07521">
    <property type="entry name" value="HAD_FCP1-like"/>
    <property type="match status" value="1"/>
</dbReference>
<evidence type="ECO:0000256" key="1">
    <source>
        <dbReference type="ARBA" id="ARBA00001936"/>
    </source>
</evidence>
<dbReference type="GO" id="GO:0008420">
    <property type="term" value="F:RNA polymerase II CTD heptapeptide repeat phosphatase activity"/>
    <property type="evidence" value="ECO:0007669"/>
    <property type="project" value="UniProtKB-UniRule"/>
</dbReference>
<comment type="catalytic activity">
    <reaction evidence="11 14">
        <text>O-phospho-L-seryl-[protein] + H2O = L-seryl-[protein] + phosphate</text>
        <dbReference type="Rhea" id="RHEA:20629"/>
        <dbReference type="Rhea" id="RHEA-COMP:9863"/>
        <dbReference type="Rhea" id="RHEA-COMP:11604"/>
        <dbReference type="ChEBI" id="CHEBI:15377"/>
        <dbReference type="ChEBI" id="CHEBI:29999"/>
        <dbReference type="ChEBI" id="CHEBI:43474"/>
        <dbReference type="ChEBI" id="CHEBI:83421"/>
        <dbReference type="EC" id="3.1.3.16"/>
    </reaction>
</comment>
<evidence type="ECO:0000256" key="2">
    <source>
        <dbReference type="ARBA" id="ARBA00001946"/>
    </source>
</evidence>
<dbReference type="GO" id="GO:0009651">
    <property type="term" value="P:response to salt stress"/>
    <property type="evidence" value="ECO:0007669"/>
    <property type="project" value="UniProtKB-ARBA"/>
</dbReference>
<dbReference type="Gene3D" id="3.40.50.10190">
    <property type="entry name" value="BRCT domain"/>
    <property type="match status" value="1"/>
</dbReference>
<keyword evidence="9" id="KW-0804">Transcription</keyword>
<dbReference type="PANTHER" id="PTHR23081">
    <property type="entry name" value="RNA POLYMERASE II CTD PHOSPHATASE"/>
    <property type="match status" value="1"/>
</dbReference>
<feature type="region of interest" description="Disordered" evidence="15">
    <location>
        <begin position="1"/>
        <end position="30"/>
    </location>
</feature>
<comment type="function">
    <text evidence="14">This promotes the activity of RNA polymerase II.</text>
</comment>
<dbReference type="OrthoDB" id="10249888at2759"/>
<evidence type="ECO:0000313" key="19">
    <source>
        <dbReference type="Proteomes" id="UP000655225"/>
    </source>
</evidence>
<dbReference type="Proteomes" id="UP000655225">
    <property type="component" value="Unassembled WGS sequence"/>
</dbReference>
<keyword evidence="7" id="KW-0694">RNA-binding</keyword>
<dbReference type="SMART" id="SM00292">
    <property type="entry name" value="BRCT"/>
    <property type="match status" value="1"/>
</dbReference>
<feature type="domain" description="FCP1 homology" evidence="17">
    <location>
        <begin position="348"/>
        <end position="522"/>
    </location>
</feature>
<evidence type="ECO:0000256" key="9">
    <source>
        <dbReference type="ARBA" id="ARBA00023163"/>
    </source>
</evidence>
<dbReference type="Gene3D" id="3.40.50.1000">
    <property type="entry name" value="HAD superfamily/HAD-like"/>
    <property type="match status" value="1"/>
</dbReference>
<comment type="subunit">
    <text evidence="13">Interacts with RAP74.</text>
</comment>
<evidence type="ECO:0000256" key="3">
    <source>
        <dbReference type="ARBA" id="ARBA00004123"/>
    </source>
</evidence>
<evidence type="ECO:0000259" key="17">
    <source>
        <dbReference type="PROSITE" id="PS50969"/>
    </source>
</evidence>
<protein>
    <recommendedName>
        <fullName evidence="14">RNA polymerase II C-terminal domain phosphatase-like</fullName>
        <ecNumber evidence="14">3.1.3.16</ecNumber>
    </recommendedName>
</protein>
<keyword evidence="4" id="KW-0678">Repressor</keyword>
<organism evidence="18 19">
    <name type="scientific">Tetracentron sinense</name>
    <name type="common">Spur-leaf</name>
    <dbReference type="NCBI Taxonomy" id="13715"/>
    <lineage>
        <taxon>Eukaryota</taxon>
        <taxon>Viridiplantae</taxon>
        <taxon>Streptophyta</taxon>
        <taxon>Embryophyta</taxon>
        <taxon>Tracheophyta</taxon>
        <taxon>Spermatophyta</taxon>
        <taxon>Magnoliopsida</taxon>
        <taxon>Trochodendrales</taxon>
        <taxon>Trochodendraceae</taxon>
        <taxon>Tetracentron</taxon>
    </lineage>
</organism>
<evidence type="ECO:0000256" key="14">
    <source>
        <dbReference type="RuleBase" id="RU366066"/>
    </source>
</evidence>
<dbReference type="EC" id="3.1.3.16" evidence="14"/>
<keyword evidence="6 14" id="KW-0378">Hydrolase</keyword>
<keyword evidence="5" id="KW-0479">Metal-binding</keyword>
<dbReference type="PROSITE" id="PS50969">
    <property type="entry name" value="FCP1"/>
    <property type="match status" value="1"/>
</dbReference>
<evidence type="ECO:0000256" key="4">
    <source>
        <dbReference type="ARBA" id="ARBA00022491"/>
    </source>
</evidence>
<keyword evidence="10 14" id="KW-0539">Nucleus</keyword>
<dbReference type="InterPro" id="IPR001357">
    <property type="entry name" value="BRCT_dom"/>
</dbReference>
<sequence>MEQGAISDLGVEQIGEPKEWKEGQESQVSPEGLVGIEGAEVDLCSMPRRGEASIDSAFGPGDHGEESDEHAAVMQLIKKGDEEQTLDSIASGQGRQSPTFLQLHHELGQEISRLPLLLGRLWDEDNGELEVEILGGRCPMTQAMEQAGVTRNPSAQPACFEEAMVGFGAQIGGTIGEQGTLIQSSPPSASRGHDDDNPLIQLPVQVNTNALILLPAPCSAAAMVSTSVLGSPVSQEDPLENRFSPMSVSRNQITKSWVEVVRAVVEEMDRRAAGSESVPNWVLDHIEDFAKFFGLSYKGRETEVVDLFCSLEPQGGSPRANSSLGSQDLKLGNEEITRLRNTDLKNLLRNKKLYLVLDLDHTLLNSTRLVDISSEEEYLKSQTDSLQDVSNGSLFRLDSMHMLTKLRPFIHTFLKEASSMFEMYIYTMAERSYALEIAKLLDPGRVYFNSKVISQADCTQRHQKGLDVVLGQESAVVILDDTEIVSMAAKVPGAPYPISAALLPRVDGQEGVMGCRQILMRPMSYDLCNHTYLCGMRTTGLRAEGLPAQRMNEFPPQYDYHKELQASSTVASGVSKSGIWKACDPPTMYWRGVWQKHKGNLILMERYHFFSSSCRQFGFNCKSLSESKSDENESDGALATVLKVLKQIHKMFFDPVNRDVRQVLKTVRQEVLKDCKLVFSRVFPTKFHAENHQLWKMAEQLGATCSTELDTFVTHVVSTDTGTEKARWAVQHKKFLVHPQWIEASNYMWQRQPEDKFTINHIKKQ</sequence>
<comment type="cofactor">
    <cofactor evidence="2">
        <name>Mg(2+)</name>
        <dbReference type="ChEBI" id="CHEBI:18420"/>
    </cofactor>
</comment>
<dbReference type="InterPro" id="IPR039189">
    <property type="entry name" value="Fcp1"/>
</dbReference>
<evidence type="ECO:0000259" key="16">
    <source>
        <dbReference type="PROSITE" id="PS50172"/>
    </source>
</evidence>
<keyword evidence="8" id="KW-0805">Transcription regulation</keyword>
<dbReference type="GO" id="GO:0046872">
    <property type="term" value="F:metal ion binding"/>
    <property type="evidence" value="ECO:0007669"/>
    <property type="project" value="UniProtKB-KW"/>
</dbReference>
<dbReference type="PANTHER" id="PTHR23081:SF36">
    <property type="entry name" value="RNA POLYMERASE II SUBUNIT A C-TERMINAL DOMAIN PHOSPHATASE"/>
    <property type="match status" value="1"/>
</dbReference>
<keyword evidence="19" id="KW-1185">Reference proteome</keyword>
<dbReference type="NCBIfam" id="TIGR02250">
    <property type="entry name" value="FCP1_euk"/>
    <property type="match status" value="1"/>
</dbReference>
<evidence type="ECO:0000313" key="18">
    <source>
        <dbReference type="EMBL" id="KAF8389203.1"/>
    </source>
</evidence>
<evidence type="ECO:0000256" key="11">
    <source>
        <dbReference type="ARBA" id="ARBA00047761"/>
    </source>
</evidence>
<gene>
    <name evidence="18" type="ORF">HHK36_025896</name>
</gene>
<evidence type="ECO:0000256" key="15">
    <source>
        <dbReference type="SAM" id="MobiDB-lite"/>
    </source>
</evidence>
<evidence type="ECO:0000256" key="13">
    <source>
        <dbReference type="ARBA" id="ARBA00063107"/>
    </source>
</evidence>
<evidence type="ECO:0000256" key="6">
    <source>
        <dbReference type="ARBA" id="ARBA00022801"/>
    </source>
</evidence>
<dbReference type="CDD" id="cd17729">
    <property type="entry name" value="BRCT_CTDP1"/>
    <property type="match status" value="1"/>
</dbReference>
<feature type="compositionally biased region" description="Basic and acidic residues" evidence="15">
    <location>
        <begin position="15"/>
        <end position="24"/>
    </location>
</feature>
<dbReference type="GO" id="GO:0003723">
    <property type="term" value="F:RNA binding"/>
    <property type="evidence" value="ECO:0007669"/>
    <property type="project" value="UniProtKB-KW"/>
</dbReference>
<dbReference type="InterPro" id="IPR011947">
    <property type="entry name" value="FCP1_euk"/>
</dbReference>
<evidence type="ECO:0000256" key="7">
    <source>
        <dbReference type="ARBA" id="ARBA00022884"/>
    </source>
</evidence>
<dbReference type="InterPro" id="IPR036412">
    <property type="entry name" value="HAD-like_sf"/>
</dbReference>
<dbReference type="InterPro" id="IPR004274">
    <property type="entry name" value="FCP1_dom"/>
</dbReference>
<comment type="subcellular location">
    <subcellularLocation>
        <location evidence="3 14">Nucleus</location>
    </subcellularLocation>
</comment>
<dbReference type="FunFam" id="3.40.50.10190:FF:000014">
    <property type="entry name" value="RNA polymerase II C-terminal domain phosphatase-like 3"/>
    <property type="match status" value="1"/>
</dbReference>
<dbReference type="PROSITE" id="PS50172">
    <property type="entry name" value="BRCT"/>
    <property type="match status" value="1"/>
</dbReference>